<dbReference type="InterPro" id="IPR047928">
    <property type="entry name" value="Perm_prefix_1"/>
</dbReference>
<keyword evidence="1" id="KW-0472">Membrane</keyword>
<evidence type="ECO:0000256" key="1">
    <source>
        <dbReference type="SAM" id="Phobius"/>
    </source>
</evidence>
<evidence type="ECO:0000313" key="3">
    <source>
        <dbReference type="Proteomes" id="UP000237749"/>
    </source>
</evidence>
<keyword evidence="2" id="KW-0131">Cell cycle</keyword>
<feature type="transmembrane region" description="Helical" evidence="1">
    <location>
        <begin position="392"/>
        <end position="419"/>
    </location>
</feature>
<evidence type="ECO:0000313" key="2">
    <source>
        <dbReference type="EMBL" id="PPK78397.1"/>
    </source>
</evidence>
<gene>
    <name evidence="2" type="ORF">BXY41_11571</name>
</gene>
<feature type="transmembrane region" description="Helical" evidence="1">
    <location>
        <begin position="251"/>
        <end position="269"/>
    </location>
</feature>
<feature type="transmembrane region" description="Helical" evidence="1">
    <location>
        <begin position="142"/>
        <end position="161"/>
    </location>
</feature>
<proteinExistence type="predicted"/>
<accession>A0A2S6HLV6</accession>
<keyword evidence="1" id="KW-0812">Transmembrane</keyword>
<dbReference type="OrthoDB" id="9802195at2"/>
<feature type="transmembrane region" description="Helical" evidence="1">
    <location>
        <begin position="472"/>
        <end position="489"/>
    </location>
</feature>
<name>A0A2S6HLV6_9FIRM</name>
<keyword evidence="3" id="KW-1185">Reference proteome</keyword>
<dbReference type="Proteomes" id="UP000237749">
    <property type="component" value="Unassembled WGS sequence"/>
</dbReference>
<keyword evidence="1" id="KW-1133">Transmembrane helix</keyword>
<feature type="transmembrane region" description="Helical" evidence="1">
    <location>
        <begin position="173"/>
        <end position="191"/>
    </location>
</feature>
<dbReference type="GO" id="GO:0051301">
    <property type="term" value="P:cell division"/>
    <property type="evidence" value="ECO:0007669"/>
    <property type="project" value="UniProtKB-KW"/>
</dbReference>
<dbReference type="AlphaFoldDB" id="A0A2S6HLV6"/>
<organism evidence="2 3">
    <name type="scientific">Lacrimispora xylanisolvens</name>
    <dbReference type="NCBI Taxonomy" id="384636"/>
    <lineage>
        <taxon>Bacteria</taxon>
        <taxon>Bacillati</taxon>
        <taxon>Bacillota</taxon>
        <taxon>Clostridia</taxon>
        <taxon>Lachnospirales</taxon>
        <taxon>Lachnospiraceae</taxon>
        <taxon>Lacrimispora</taxon>
    </lineage>
</organism>
<protein>
    <submittedName>
        <fullName evidence="2">Cell division protein FtsW (Lipid II flippase)</fullName>
    </submittedName>
</protein>
<feature type="transmembrane region" description="Helical" evidence="1">
    <location>
        <begin position="85"/>
        <end position="103"/>
    </location>
</feature>
<sequence>MNKKTPESPVSQFLNEVTDQISYEPLRPSIRQELEDHMNDRMEDYKANGVSHSDAEAQALRDMGDAVTIGTELNEAHKIQKAPQLTLISALLLLTGFIFTSFMSWRPLYMASRCLYYIAGATLLVFTVLKGYPFLIRKRKSIALLTGFLYLVQILLFIMTLVKKTRHGIPSTAYFATILFVPVITVLLYCSRHNKKKFLTIAVLCTTVWMFFMYTAHSFLGDTAEIIFLLSTLGTVWFMIHRGILTGPKKYLYPVSLAFMVFIGSPLFLSESGRYNMDTFLSPQSSVNSTWDDSYNGVLIQELLSKTPLTHGLKLTPEELMEYGTGAWYFTSRNPGNIGIDATGINTPEQQAEFDKKVESLRQQNYLPRYIYYQVEDVTLWDILPQHYYNNYMIAVFIFLFGWIPGLVLIGAIVLFYLLLFTYSLRINGKLASALAFSCSQCLLWQGVLYLLGNFGHQYASFPNLPLISEGQLSILCNTILLGLIFSAYRHDHVMEEPVNYKPITSG</sequence>
<feature type="transmembrane region" description="Helical" evidence="1">
    <location>
        <begin position="431"/>
        <end position="452"/>
    </location>
</feature>
<feature type="transmembrane region" description="Helical" evidence="1">
    <location>
        <begin position="226"/>
        <end position="244"/>
    </location>
</feature>
<dbReference type="EMBL" id="PTJA01000015">
    <property type="protein sequence ID" value="PPK78397.1"/>
    <property type="molecule type" value="Genomic_DNA"/>
</dbReference>
<comment type="caution">
    <text evidence="2">The sequence shown here is derived from an EMBL/GenBank/DDBJ whole genome shotgun (WGS) entry which is preliminary data.</text>
</comment>
<dbReference type="NCBIfam" id="NF038403">
    <property type="entry name" value="perm_prefix_1"/>
    <property type="match status" value="1"/>
</dbReference>
<keyword evidence="2" id="KW-0132">Cell division</keyword>
<reference evidence="2 3" key="1">
    <citation type="submission" date="2018-02" db="EMBL/GenBank/DDBJ databases">
        <title>Genomic Encyclopedia of Archaeal and Bacterial Type Strains, Phase II (KMG-II): from individual species to whole genera.</title>
        <authorList>
            <person name="Goeker M."/>
        </authorList>
    </citation>
    <scope>NUCLEOTIDE SEQUENCE [LARGE SCALE GENOMIC DNA]</scope>
    <source>
        <strain evidence="2 3">DSM 3808</strain>
    </source>
</reference>
<feature type="transmembrane region" description="Helical" evidence="1">
    <location>
        <begin position="198"/>
        <end position="220"/>
    </location>
</feature>
<feature type="transmembrane region" description="Helical" evidence="1">
    <location>
        <begin position="115"/>
        <end position="135"/>
    </location>
</feature>